<protein>
    <submittedName>
        <fullName evidence="2">Uncharacterized protein</fullName>
    </submittedName>
</protein>
<gene>
    <name evidence="2" type="ORF">TELCIR_18242</name>
</gene>
<organism evidence="2 3">
    <name type="scientific">Teladorsagia circumcincta</name>
    <name type="common">Brown stomach worm</name>
    <name type="synonym">Ostertagia circumcincta</name>
    <dbReference type="NCBI Taxonomy" id="45464"/>
    <lineage>
        <taxon>Eukaryota</taxon>
        <taxon>Metazoa</taxon>
        <taxon>Ecdysozoa</taxon>
        <taxon>Nematoda</taxon>
        <taxon>Chromadorea</taxon>
        <taxon>Rhabditida</taxon>
        <taxon>Rhabditina</taxon>
        <taxon>Rhabditomorpha</taxon>
        <taxon>Strongyloidea</taxon>
        <taxon>Trichostrongylidae</taxon>
        <taxon>Teladorsagia</taxon>
    </lineage>
</organism>
<dbReference type="AlphaFoldDB" id="A0A2G9TQP3"/>
<evidence type="ECO:0000313" key="3">
    <source>
        <dbReference type="Proteomes" id="UP000230423"/>
    </source>
</evidence>
<feature type="compositionally biased region" description="Low complexity" evidence="1">
    <location>
        <begin position="58"/>
        <end position="67"/>
    </location>
</feature>
<reference evidence="2 3" key="1">
    <citation type="submission" date="2015-09" db="EMBL/GenBank/DDBJ databases">
        <title>Draft genome of the parasitic nematode Teladorsagia circumcincta isolate WARC Sus (inbred).</title>
        <authorList>
            <person name="Mitreva M."/>
        </authorList>
    </citation>
    <scope>NUCLEOTIDE SEQUENCE [LARGE SCALE GENOMIC DNA]</scope>
    <source>
        <strain evidence="2 3">S</strain>
    </source>
</reference>
<feature type="compositionally biased region" description="Basic and acidic residues" evidence="1">
    <location>
        <begin position="79"/>
        <end position="89"/>
    </location>
</feature>
<feature type="region of interest" description="Disordered" evidence="1">
    <location>
        <begin position="58"/>
        <end position="97"/>
    </location>
</feature>
<dbReference type="EMBL" id="KZ355819">
    <property type="protein sequence ID" value="PIO60265.1"/>
    <property type="molecule type" value="Genomic_DNA"/>
</dbReference>
<dbReference type="Proteomes" id="UP000230423">
    <property type="component" value="Unassembled WGS sequence"/>
</dbReference>
<evidence type="ECO:0000256" key="1">
    <source>
        <dbReference type="SAM" id="MobiDB-lite"/>
    </source>
</evidence>
<sequence>MMASGSCDAYTCVRKPTAAMQAVGIPNGARRSLPSSQPPDSADEERIAELVKKVVAQGESQKAAAAEQKAKVPRKNRRKTDLSKETSPRDDEEPFIVDGARRRAAGVATSHVQAAASNFQATMARQQQIMKQQQIQISRRAAASGSLDEKQRFPCLLDYSESSVEQSEEEGGCIRDGVKSRIW</sequence>
<evidence type="ECO:0000313" key="2">
    <source>
        <dbReference type="EMBL" id="PIO60265.1"/>
    </source>
</evidence>
<dbReference type="OrthoDB" id="5849074at2759"/>
<name>A0A2G9TQP3_TELCI</name>
<accession>A0A2G9TQP3</accession>
<keyword evidence="3" id="KW-1185">Reference proteome</keyword>
<feature type="region of interest" description="Disordered" evidence="1">
    <location>
        <begin position="23"/>
        <end position="44"/>
    </location>
</feature>
<proteinExistence type="predicted"/>